<proteinExistence type="predicted"/>
<dbReference type="AlphaFoldDB" id="A0A9N9EU65"/>
<organism evidence="1 2">
    <name type="scientific">Acaulospora morrowiae</name>
    <dbReference type="NCBI Taxonomy" id="94023"/>
    <lineage>
        <taxon>Eukaryota</taxon>
        <taxon>Fungi</taxon>
        <taxon>Fungi incertae sedis</taxon>
        <taxon>Mucoromycota</taxon>
        <taxon>Glomeromycotina</taxon>
        <taxon>Glomeromycetes</taxon>
        <taxon>Diversisporales</taxon>
        <taxon>Acaulosporaceae</taxon>
        <taxon>Acaulospora</taxon>
    </lineage>
</organism>
<gene>
    <name evidence="1" type="ORF">AMORRO_LOCUS11601</name>
</gene>
<keyword evidence="2" id="KW-1185">Reference proteome</keyword>
<protein>
    <submittedName>
        <fullName evidence="1">8253_t:CDS:1</fullName>
    </submittedName>
</protein>
<dbReference type="Proteomes" id="UP000789342">
    <property type="component" value="Unassembled WGS sequence"/>
</dbReference>
<dbReference type="EMBL" id="CAJVPV010015129">
    <property type="protein sequence ID" value="CAG8690112.1"/>
    <property type="molecule type" value="Genomic_DNA"/>
</dbReference>
<evidence type="ECO:0000313" key="1">
    <source>
        <dbReference type="EMBL" id="CAG8690112.1"/>
    </source>
</evidence>
<comment type="caution">
    <text evidence="1">The sequence shown here is derived from an EMBL/GenBank/DDBJ whole genome shotgun (WGS) entry which is preliminary data.</text>
</comment>
<reference evidence="1" key="1">
    <citation type="submission" date="2021-06" db="EMBL/GenBank/DDBJ databases">
        <authorList>
            <person name="Kallberg Y."/>
            <person name="Tangrot J."/>
            <person name="Rosling A."/>
        </authorList>
    </citation>
    <scope>NUCLEOTIDE SEQUENCE</scope>
    <source>
        <strain evidence="1">CL551</strain>
    </source>
</reference>
<name>A0A9N9EU65_9GLOM</name>
<feature type="non-terminal residue" evidence="1">
    <location>
        <position position="93"/>
    </location>
</feature>
<sequence>FVSGTRIAVSQKHVYSDTKKITEKNRSLARIHGKRFFVRCLNQQTFICKGITITVRHHQKEETDHQQLAAISKCVIIVPPPKVSSSFPADITS</sequence>
<evidence type="ECO:0000313" key="2">
    <source>
        <dbReference type="Proteomes" id="UP000789342"/>
    </source>
</evidence>
<accession>A0A9N9EU65</accession>